<evidence type="ECO:0000313" key="3">
    <source>
        <dbReference type="Proteomes" id="UP000824633"/>
    </source>
</evidence>
<evidence type="ECO:0000256" key="1">
    <source>
        <dbReference type="SAM" id="MobiDB-lite"/>
    </source>
</evidence>
<dbReference type="EMBL" id="AP024849">
    <property type="protein sequence ID" value="BCZ46608.1"/>
    <property type="molecule type" value="Genomic_DNA"/>
</dbReference>
<feature type="compositionally biased region" description="Polar residues" evidence="1">
    <location>
        <begin position="10"/>
        <end position="20"/>
    </location>
</feature>
<reference evidence="3" key="1">
    <citation type="submission" date="2021-07" db="EMBL/GenBank/DDBJ databases">
        <title>Complete genome sequencing of a Clostridium isolate.</title>
        <authorList>
            <person name="Ueki A."/>
            <person name="Tonouchi A."/>
        </authorList>
    </citation>
    <scope>NUCLEOTIDE SEQUENCE [LARGE SCALE GENOMIC DNA]</scope>
    <source>
        <strain evidence="3">C5S11</strain>
    </source>
</reference>
<evidence type="ECO:0000313" key="2">
    <source>
        <dbReference type="EMBL" id="BCZ46608.1"/>
    </source>
</evidence>
<feature type="compositionally biased region" description="Polar residues" evidence="1">
    <location>
        <begin position="66"/>
        <end position="76"/>
    </location>
</feature>
<organism evidence="2 3">
    <name type="scientific">Clostridium gelidum</name>
    <dbReference type="NCBI Taxonomy" id="704125"/>
    <lineage>
        <taxon>Bacteria</taxon>
        <taxon>Bacillati</taxon>
        <taxon>Bacillota</taxon>
        <taxon>Clostridia</taxon>
        <taxon>Eubacteriales</taxon>
        <taxon>Clostridiaceae</taxon>
        <taxon>Clostridium</taxon>
    </lineage>
</organism>
<protein>
    <submittedName>
        <fullName evidence="2">Uncharacterized protein</fullName>
    </submittedName>
</protein>
<accession>A0ABM7TC06</accession>
<dbReference type="RefSeq" id="WP_224038082.1">
    <property type="nucleotide sequence ID" value="NZ_AP024849.1"/>
</dbReference>
<gene>
    <name evidence="2" type="ORF">psyc5s11_26750</name>
</gene>
<sequence>MNNESKKNSILENSSQITSQENKKGKDLSTSFVDNNERKNEGNNDWTSVPRTYDKEESCHKHEKTATNNQWCSTNK</sequence>
<keyword evidence="3" id="KW-1185">Reference proteome</keyword>
<dbReference type="Proteomes" id="UP000824633">
    <property type="component" value="Chromosome"/>
</dbReference>
<feature type="region of interest" description="Disordered" evidence="1">
    <location>
        <begin position="1"/>
        <end position="76"/>
    </location>
</feature>
<proteinExistence type="predicted"/>
<name>A0ABM7TC06_9CLOT</name>